<dbReference type="GO" id="GO:0005737">
    <property type="term" value="C:cytoplasm"/>
    <property type="evidence" value="ECO:0007669"/>
    <property type="project" value="TreeGrafter"/>
</dbReference>
<dbReference type="RefSeq" id="WP_420323847.1">
    <property type="nucleotide sequence ID" value="NZ_AZGM01000140.1"/>
</dbReference>
<dbReference type="UniPathway" id="UPA00060">
    <property type="reaction ID" value="UER00141"/>
</dbReference>
<evidence type="ECO:0000256" key="11">
    <source>
        <dbReference type="RuleBase" id="RU004253"/>
    </source>
</evidence>
<dbReference type="PANTHER" id="PTHR20857:SF15">
    <property type="entry name" value="THIAMINE-PHOSPHATE SYNTHASE"/>
    <property type="match status" value="1"/>
</dbReference>
<dbReference type="InterPro" id="IPR022998">
    <property type="entry name" value="ThiamineP_synth_TenI"/>
</dbReference>
<evidence type="ECO:0000256" key="1">
    <source>
        <dbReference type="ARBA" id="ARBA00005165"/>
    </source>
</evidence>
<keyword evidence="3 9" id="KW-0479">Metal-binding</keyword>
<evidence type="ECO:0000313" key="13">
    <source>
        <dbReference type="EMBL" id="KRM24959.1"/>
    </source>
</evidence>
<dbReference type="GO" id="GO:0009229">
    <property type="term" value="P:thiamine diphosphate biosynthetic process"/>
    <property type="evidence" value="ECO:0007669"/>
    <property type="project" value="UniProtKB-UniRule"/>
</dbReference>
<protein>
    <recommendedName>
        <fullName evidence="9">Thiamine-phosphate synthase</fullName>
        <shortName evidence="9">TP synthase</shortName>
        <shortName evidence="9">TPS</shortName>
        <ecNumber evidence="9">2.5.1.3</ecNumber>
    </recommendedName>
    <alternativeName>
        <fullName evidence="9">Thiamine-phosphate pyrophosphorylase</fullName>
        <shortName evidence="9">TMP pyrophosphorylase</shortName>
        <shortName evidence="9">TMP-PPase</shortName>
    </alternativeName>
</protein>
<dbReference type="PANTHER" id="PTHR20857">
    <property type="entry name" value="THIAMINE-PHOSPHATE PYROPHOSPHORYLASE"/>
    <property type="match status" value="1"/>
</dbReference>
<feature type="domain" description="Thiamine phosphate synthase/TenI" evidence="12">
    <location>
        <begin position="5"/>
        <end position="189"/>
    </location>
</feature>
<feature type="binding site" evidence="9">
    <location>
        <position position="139"/>
    </location>
    <ligand>
        <name>4-amino-2-methyl-5-(diphosphooxymethyl)pyrimidine</name>
        <dbReference type="ChEBI" id="CHEBI:57841"/>
    </ligand>
</feature>
<evidence type="ECO:0000313" key="14">
    <source>
        <dbReference type="Proteomes" id="UP000051412"/>
    </source>
</evidence>
<dbReference type="CDD" id="cd00564">
    <property type="entry name" value="TMP_TenI"/>
    <property type="match status" value="1"/>
</dbReference>
<feature type="binding site" evidence="9">
    <location>
        <position position="167"/>
    </location>
    <ligand>
        <name>2-[(2R,5Z)-2-carboxy-4-methylthiazol-5(2H)-ylidene]ethyl phosphate</name>
        <dbReference type="ChEBI" id="CHEBI:62899"/>
    </ligand>
</feature>
<comment type="caution">
    <text evidence="13">The sequence shown here is derived from an EMBL/GenBank/DDBJ whole genome shotgun (WGS) entry which is preliminary data.</text>
</comment>
<comment type="similarity">
    <text evidence="9 10">Belongs to the thiamine-phosphate synthase family.</text>
</comment>
<evidence type="ECO:0000256" key="4">
    <source>
        <dbReference type="ARBA" id="ARBA00022842"/>
    </source>
</evidence>
<evidence type="ECO:0000256" key="2">
    <source>
        <dbReference type="ARBA" id="ARBA00022679"/>
    </source>
</evidence>
<dbReference type="Proteomes" id="UP000051412">
    <property type="component" value="Unassembled WGS sequence"/>
</dbReference>
<evidence type="ECO:0000259" key="12">
    <source>
        <dbReference type="Pfam" id="PF02581"/>
    </source>
</evidence>
<feature type="binding site" evidence="9">
    <location>
        <position position="71"/>
    </location>
    <ligand>
        <name>4-amino-2-methyl-5-(diphosphooxymethyl)pyrimidine</name>
        <dbReference type="ChEBI" id="CHEBI:57841"/>
    </ligand>
</feature>
<reference evidence="13 14" key="1">
    <citation type="journal article" date="2015" name="Genome Announc.">
        <title>Expanding the biotechnology potential of lactobacilli through comparative genomics of 213 strains and associated genera.</title>
        <authorList>
            <person name="Sun Z."/>
            <person name="Harris H.M."/>
            <person name="McCann A."/>
            <person name="Guo C."/>
            <person name="Argimon S."/>
            <person name="Zhang W."/>
            <person name="Yang X."/>
            <person name="Jeffery I.B."/>
            <person name="Cooney J.C."/>
            <person name="Kagawa T.F."/>
            <person name="Liu W."/>
            <person name="Song Y."/>
            <person name="Salvetti E."/>
            <person name="Wrobel A."/>
            <person name="Rasinkangas P."/>
            <person name="Parkhill J."/>
            <person name="Rea M.C."/>
            <person name="O'Sullivan O."/>
            <person name="Ritari J."/>
            <person name="Douillard F.P."/>
            <person name="Paul Ross R."/>
            <person name="Yang R."/>
            <person name="Briner A.E."/>
            <person name="Felis G.E."/>
            <person name="de Vos W.M."/>
            <person name="Barrangou R."/>
            <person name="Klaenhammer T.R."/>
            <person name="Caufield P.W."/>
            <person name="Cui Y."/>
            <person name="Zhang H."/>
            <person name="O'Toole P.W."/>
        </authorList>
    </citation>
    <scope>NUCLEOTIDE SEQUENCE [LARGE SCALE GENOMIC DNA]</scope>
    <source>
        <strain evidence="13 14">DSM 6035</strain>
    </source>
</reference>
<dbReference type="Pfam" id="PF02581">
    <property type="entry name" value="TMP-TENI"/>
    <property type="match status" value="1"/>
</dbReference>
<proteinExistence type="inferred from homology"/>
<keyword evidence="2 9" id="KW-0808">Transferase</keyword>
<comment type="catalytic activity">
    <reaction evidence="8 9 10">
        <text>2-[(2R,5Z)-2-carboxy-4-methylthiazol-5(2H)-ylidene]ethyl phosphate + 4-amino-2-methyl-5-(diphosphooxymethyl)pyrimidine + 2 H(+) = thiamine phosphate + CO2 + diphosphate</text>
        <dbReference type="Rhea" id="RHEA:47844"/>
        <dbReference type="ChEBI" id="CHEBI:15378"/>
        <dbReference type="ChEBI" id="CHEBI:16526"/>
        <dbReference type="ChEBI" id="CHEBI:33019"/>
        <dbReference type="ChEBI" id="CHEBI:37575"/>
        <dbReference type="ChEBI" id="CHEBI:57841"/>
        <dbReference type="ChEBI" id="CHEBI:62899"/>
        <dbReference type="EC" id="2.5.1.3"/>
    </reaction>
</comment>
<sequence>MLETYLVGGAQDVNNDPTAFLDSVKQALKAGITAFQYREKGTSKLTTDEKAGMARVLRKLTREYGVPLLIDDDEELALKVGADGVHVGQKDRRIEKVIQRAHGKLIIGYSCNQVDQVTKANSLPIDYIGSGPVFATHSKDDADPVIGLSKLKQLVSLSTHPVVAIGGINSANMAQTLATGVAGLSVISMVLQSNNIGLAVSEIRQLLFNLHS</sequence>
<evidence type="ECO:0000256" key="6">
    <source>
        <dbReference type="ARBA" id="ARBA00047334"/>
    </source>
</evidence>
<dbReference type="InterPro" id="IPR013785">
    <property type="entry name" value="Aldolase_TIM"/>
</dbReference>
<keyword evidence="5 9" id="KW-0784">Thiamine biosynthesis</keyword>
<dbReference type="STRING" id="1423782.FD32_GL001082"/>
<dbReference type="FunFam" id="3.20.20.70:FF:000096">
    <property type="entry name" value="Thiamine-phosphate synthase"/>
    <property type="match status" value="1"/>
</dbReference>
<evidence type="ECO:0000256" key="8">
    <source>
        <dbReference type="ARBA" id="ARBA00047883"/>
    </source>
</evidence>
<feature type="binding site" evidence="9">
    <location>
        <position position="91"/>
    </location>
    <ligand>
        <name>Mg(2+)</name>
        <dbReference type="ChEBI" id="CHEBI:18420"/>
    </ligand>
</feature>
<dbReference type="AlphaFoldDB" id="A0A0R1X3X4"/>
<dbReference type="EC" id="2.5.1.3" evidence="9"/>
<dbReference type="SUPFAM" id="SSF51391">
    <property type="entry name" value="Thiamin phosphate synthase"/>
    <property type="match status" value="1"/>
</dbReference>
<feature type="binding site" evidence="9">
    <location>
        <begin position="36"/>
        <end position="40"/>
    </location>
    <ligand>
        <name>4-amino-2-methyl-5-(diphosphooxymethyl)pyrimidine</name>
        <dbReference type="ChEBI" id="CHEBI:57841"/>
    </ligand>
</feature>
<dbReference type="NCBIfam" id="TIGR00693">
    <property type="entry name" value="thiE"/>
    <property type="match status" value="1"/>
</dbReference>
<feature type="binding site" evidence="9">
    <location>
        <position position="110"/>
    </location>
    <ligand>
        <name>4-amino-2-methyl-5-(diphosphooxymethyl)pyrimidine</name>
        <dbReference type="ChEBI" id="CHEBI:57841"/>
    </ligand>
</feature>
<keyword evidence="14" id="KW-1185">Reference proteome</keyword>
<gene>
    <name evidence="9" type="primary">thiE</name>
    <name evidence="13" type="ORF">FD32_GL001082</name>
</gene>
<keyword evidence="4 9" id="KW-0460">Magnesium</keyword>
<feature type="binding site" evidence="9">
    <location>
        <begin position="187"/>
        <end position="188"/>
    </location>
    <ligand>
        <name>2-[(2R,5Z)-2-carboxy-4-methylthiazol-5(2H)-ylidene]ethyl phosphate</name>
        <dbReference type="ChEBI" id="CHEBI:62899"/>
    </ligand>
</feature>
<evidence type="ECO:0000256" key="3">
    <source>
        <dbReference type="ARBA" id="ARBA00022723"/>
    </source>
</evidence>
<comment type="catalytic activity">
    <reaction evidence="6 9 10">
        <text>4-methyl-5-(2-phosphooxyethyl)-thiazole + 4-amino-2-methyl-5-(diphosphooxymethyl)pyrimidine + H(+) = thiamine phosphate + diphosphate</text>
        <dbReference type="Rhea" id="RHEA:22328"/>
        <dbReference type="ChEBI" id="CHEBI:15378"/>
        <dbReference type="ChEBI" id="CHEBI:33019"/>
        <dbReference type="ChEBI" id="CHEBI:37575"/>
        <dbReference type="ChEBI" id="CHEBI:57841"/>
        <dbReference type="ChEBI" id="CHEBI:58296"/>
        <dbReference type="EC" id="2.5.1.3"/>
    </reaction>
</comment>
<comment type="pathway">
    <text evidence="1 9 11">Cofactor biosynthesis; thiamine diphosphate biosynthesis; thiamine phosphate from 4-amino-2-methyl-5-diphosphomethylpyrimidine and 4-methyl-5-(2-phosphoethyl)-thiazole: step 1/1.</text>
</comment>
<evidence type="ECO:0000256" key="7">
    <source>
        <dbReference type="ARBA" id="ARBA00047851"/>
    </source>
</evidence>
<dbReference type="HAMAP" id="MF_00097">
    <property type="entry name" value="TMP_synthase"/>
    <property type="match status" value="1"/>
</dbReference>
<dbReference type="InterPro" id="IPR036206">
    <property type="entry name" value="ThiamineP_synth_sf"/>
</dbReference>
<comment type="cofactor">
    <cofactor evidence="9">
        <name>Mg(2+)</name>
        <dbReference type="ChEBI" id="CHEBI:18420"/>
    </cofactor>
    <text evidence="9">Binds 1 Mg(2+) ion per subunit.</text>
</comment>
<dbReference type="GO" id="GO:0009228">
    <property type="term" value="P:thiamine biosynthetic process"/>
    <property type="evidence" value="ECO:0007669"/>
    <property type="project" value="UniProtKB-KW"/>
</dbReference>
<dbReference type="PATRIC" id="fig|1423782.4.peg.1133"/>
<dbReference type="Gene3D" id="3.20.20.70">
    <property type="entry name" value="Aldolase class I"/>
    <property type="match status" value="1"/>
</dbReference>
<feature type="binding site" evidence="9">
    <location>
        <begin position="136"/>
        <end position="138"/>
    </location>
    <ligand>
        <name>2-[(2R,5Z)-2-carboxy-4-methylthiazol-5(2H)-ylidene]ethyl phosphate</name>
        <dbReference type="ChEBI" id="CHEBI:62899"/>
    </ligand>
</feature>
<organism evidence="13 14">
    <name type="scientific">Limosilactobacillus panis DSM 6035</name>
    <dbReference type="NCBI Taxonomy" id="1423782"/>
    <lineage>
        <taxon>Bacteria</taxon>
        <taxon>Bacillati</taxon>
        <taxon>Bacillota</taxon>
        <taxon>Bacilli</taxon>
        <taxon>Lactobacillales</taxon>
        <taxon>Lactobacillaceae</taxon>
        <taxon>Limosilactobacillus</taxon>
    </lineage>
</organism>
<dbReference type="GO" id="GO:0004789">
    <property type="term" value="F:thiamine-phosphate diphosphorylase activity"/>
    <property type="evidence" value="ECO:0007669"/>
    <property type="project" value="UniProtKB-UniRule"/>
</dbReference>
<comment type="catalytic activity">
    <reaction evidence="7 9 10">
        <text>2-(2-carboxy-4-methylthiazol-5-yl)ethyl phosphate + 4-amino-2-methyl-5-(diphosphooxymethyl)pyrimidine + 2 H(+) = thiamine phosphate + CO2 + diphosphate</text>
        <dbReference type="Rhea" id="RHEA:47848"/>
        <dbReference type="ChEBI" id="CHEBI:15378"/>
        <dbReference type="ChEBI" id="CHEBI:16526"/>
        <dbReference type="ChEBI" id="CHEBI:33019"/>
        <dbReference type="ChEBI" id="CHEBI:37575"/>
        <dbReference type="ChEBI" id="CHEBI:57841"/>
        <dbReference type="ChEBI" id="CHEBI:62890"/>
        <dbReference type="EC" id="2.5.1.3"/>
    </reaction>
</comment>
<dbReference type="GO" id="GO:0000287">
    <property type="term" value="F:magnesium ion binding"/>
    <property type="evidence" value="ECO:0007669"/>
    <property type="project" value="UniProtKB-UniRule"/>
</dbReference>
<dbReference type="EMBL" id="AZGM01000140">
    <property type="protein sequence ID" value="KRM24959.1"/>
    <property type="molecule type" value="Genomic_DNA"/>
</dbReference>
<feature type="binding site" evidence="9">
    <location>
        <position position="72"/>
    </location>
    <ligand>
        <name>Mg(2+)</name>
        <dbReference type="ChEBI" id="CHEBI:18420"/>
    </ligand>
</feature>
<evidence type="ECO:0000256" key="5">
    <source>
        <dbReference type="ARBA" id="ARBA00022977"/>
    </source>
</evidence>
<evidence type="ECO:0000256" key="9">
    <source>
        <dbReference type="HAMAP-Rule" id="MF_00097"/>
    </source>
</evidence>
<dbReference type="InterPro" id="IPR034291">
    <property type="entry name" value="TMP_synthase"/>
</dbReference>
<name>A0A0R1X3X4_9LACO</name>
<accession>A0A0R1X3X4</accession>
<evidence type="ECO:0000256" key="10">
    <source>
        <dbReference type="RuleBase" id="RU003826"/>
    </source>
</evidence>
<comment type="function">
    <text evidence="9">Condenses 4-methyl-5-(beta-hydroxyethyl)thiazole monophosphate (THZ-P) and 2-methyl-4-amino-5-hydroxymethyl pyrimidine pyrophosphate (HMP-PP) to form thiamine monophosphate (TMP).</text>
</comment>